<name>A0A0B6RW71_BURPL</name>
<reference evidence="8 9" key="2">
    <citation type="journal article" date="2016" name="Appl. Microbiol. Biotechnol.">
        <title>Mutations improving production and secretion of extracellular lipase by Burkholderia glumae PG1.</title>
        <authorList>
            <person name="Knapp A."/>
            <person name="Voget S."/>
            <person name="Gao R."/>
            <person name="Zaburannyi N."/>
            <person name="Krysciak D."/>
            <person name="Breuer M."/>
            <person name="Hauer B."/>
            <person name="Streit W.R."/>
            <person name="Muller R."/>
            <person name="Daniel R."/>
            <person name="Jaeger K.E."/>
        </authorList>
    </citation>
    <scope>NUCLEOTIDE SEQUENCE [LARGE SCALE GENOMIC DNA]</scope>
    <source>
        <strain evidence="8 9">PG1</strain>
    </source>
</reference>
<sequence length="546" mass="57544">MKILRLSIKTKLLGAFGLLAAVVVGISAFALNALSDTNHAFASYTEGINARANVAEEVRTAVDRRAIAARNLVLVTRPADIAQEKADVQRAHADVQHGLAQLQSMLAAAPDATDRARALAATIAEVERRYGPVAQRIVDLALQGKRDEATTAIDDECRPLLAELVRATDAYAAYTREREAGLAQAGAERYASVRNLMAVISAAATLLAIGAGLWLTRSITRPLSDAVRVARTVADGDLTSHILVRGHDETRDLLDALDTMNTRLAGIVSRVREGSSGIAAAVGEIAAGNIDLSERTEEQAASLEETAATMEQFTSTVRLNAENARQASALASSASDVAQRGSHAVGRVVHTMNDIGERSSKIADITGIIEGIAFQTNILALNAAVEAARAGEQGRGFAVVASEVRSLAQRSSVAAKEIKDLIAASVQTVHDGAAVADEAGRTMTEVTQAVARVTNIMEEIAAASTEQSRGIEQVNLAITQMDETTQQNAALVEQAAAASKSLEAQGRQLDETVARFRVNAGRTDAPVASVVPERYAGHAEWRLATA</sequence>
<dbReference type="PROSITE" id="PS50885">
    <property type="entry name" value="HAMP"/>
    <property type="match status" value="1"/>
</dbReference>
<keyword evidence="9" id="KW-1185">Reference proteome</keyword>
<evidence type="ECO:0000256" key="5">
    <source>
        <dbReference type="SAM" id="Phobius"/>
    </source>
</evidence>
<dbReference type="SMART" id="SM00283">
    <property type="entry name" value="MA"/>
    <property type="match status" value="1"/>
</dbReference>
<organism evidence="8 9">
    <name type="scientific">Burkholderia plantarii</name>
    <dbReference type="NCBI Taxonomy" id="41899"/>
    <lineage>
        <taxon>Bacteria</taxon>
        <taxon>Pseudomonadati</taxon>
        <taxon>Pseudomonadota</taxon>
        <taxon>Betaproteobacteria</taxon>
        <taxon>Burkholderiales</taxon>
        <taxon>Burkholderiaceae</taxon>
        <taxon>Burkholderia</taxon>
    </lineage>
</organism>
<keyword evidence="5" id="KW-1133">Transmembrane helix</keyword>
<dbReference type="InterPro" id="IPR004090">
    <property type="entry name" value="Chemotax_Me-accpt_rcpt"/>
</dbReference>
<comment type="similarity">
    <text evidence="3">Belongs to the methyl-accepting chemotaxis (MCP) protein family.</text>
</comment>
<dbReference type="Pfam" id="PF00672">
    <property type="entry name" value="HAMP"/>
    <property type="match status" value="1"/>
</dbReference>
<dbReference type="InterPro" id="IPR051310">
    <property type="entry name" value="MCP_chemotaxis"/>
</dbReference>
<keyword evidence="4" id="KW-0807">Transducer</keyword>
<evidence type="ECO:0000256" key="4">
    <source>
        <dbReference type="PROSITE-ProRule" id="PRU00284"/>
    </source>
</evidence>
<dbReference type="Gene3D" id="1.10.287.950">
    <property type="entry name" value="Methyl-accepting chemotaxis protein"/>
    <property type="match status" value="1"/>
</dbReference>
<dbReference type="PROSITE" id="PS50111">
    <property type="entry name" value="CHEMOTAXIS_TRANSDUC_2"/>
    <property type="match status" value="1"/>
</dbReference>
<dbReference type="GO" id="GO:0005886">
    <property type="term" value="C:plasma membrane"/>
    <property type="evidence" value="ECO:0007669"/>
    <property type="project" value="TreeGrafter"/>
</dbReference>
<feature type="domain" description="HAMP" evidence="7">
    <location>
        <begin position="217"/>
        <end position="269"/>
    </location>
</feature>
<dbReference type="AlphaFoldDB" id="A0A0B6RW71"/>
<keyword evidence="5" id="KW-0472">Membrane</keyword>
<dbReference type="Proteomes" id="UP000031838">
    <property type="component" value="Chromosome 1"/>
</dbReference>
<dbReference type="GO" id="GO:0006935">
    <property type="term" value="P:chemotaxis"/>
    <property type="evidence" value="ECO:0007669"/>
    <property type="project" value="InterPro"/>
</dbReference>
<dbReference type="CDD" id="cd19411">
    <property type="entry name" value="MCP2201-like_sensor"/>
    <property type="match status" value="1"/>
</dbReference>
<dbReference type="InterPro" id="IPR047347">
    <property type="entry name" value="YvaQ-like_sensor"/>
</dbReference>
<dbReference type="GO" id="GO:0007165">
    <property type="term" value="P:signal transduction"/>
    <property type="evidence" value="ECO:0007669"/>
    <property type="project" value="UniProtKB-KW"/>
</dbReference>
<dbReference type="PANTHER" id="PTHR43531">
    <property type="entry name" value="PROTEIN ICFG"/>
    <property type="match status" value="1"/>
</dbReference>
<dbReference type="CDD" id="cd11386">
    <property type="entry name" value="MCP_signal"/>
    <property type="match status" value="1"/>
</dbReference>
<feature type="domain" description="Methyl-accepting transducer" evidence="6">
    <location>
        <begin position="274"/>
        <end position="503"/>
    </location>
</feature>
<gene>
    <name evidence="8" type="ORF">BGL_1c18600</name>
</gene>
<keyword evidence="2" id="KW-0488">Methylation</keyword>
<dbReference type="RefSeq" id="WP_042624886.1">
    <property type="nucleotide sequence ID" value="NZ_CP002580.1"/>
</dbReference>
<dbReference type="PANTHER" id="PTHR43531:SF14">
    <property type="entry name" value="METHYL-ACCEPTING CHEMOTAXIS PROTEIN I-RELATED"/>
    <property type="match status" value="1"/>
</dbReference>
<dbReference type="SUPFAM" id="SSF58104">
    <property type="entry name" value="Methyl-accepting chemotaxis protein (MCP) signaling domain"/>
    <property type="match status" value="1"/>
</dbReference>
<dbReference type="SMART" id="SM00304">
    <property type="entry name" value="HAMP"/>
    <property type="match status" value="1"/>
</dbReference>
<feature type="transmembrane region" description="Helical" evidence="5">
    <location>
        <begin position="12"/>
        <end position="34"/>
    </location>
</feature>
<dbReference type="EMBL" id="CP002580">
    <property type="protein sequence ID" value="AJK46369.1"/>
    <property type="molecule type" value="Genomic_DNA"/>
</dbReference>
<dbReference type="InterPro" id="IPR024478">
    <property type="entry name" value="HlyB_4HB_MCP"/>
</dbReference>
<dbReference type="CDD" id="cd06225">
    <property type="entry name" value="HAMP"/>
    <property type="match status" value="1"/>
</dbReference>
<evidence type="ECO:0000259" key="6">
    <source>
        <dbReference type="PROSITE" id="PS50111"/>
    </source>
</evidence>
<evidence type="ECO:0000259" key="7">
    <source>
        <dbReference type="PROSITE" id="PS50885"/>
    </source>
</evidence>
<evidence type="ECO:0000256" key="3">
    <source>
        <dbReference type="ARBA" id="ARBA00029447"/>
    </source>
</evidence>
<comment type="subcellular location">
    <subcellularLocation>
        <location evidence="1">Membrane</location>
    </subcellularLocation>
</comment>
<dbReference type="PRINTS" id="PR00260">
    <property type="entry name" value="CHEMTRNSDUCR"/>
</dbReference>
<dbReference type="InterPro" id="IPR003660">
    <property type="entry name" value="HAMP_dom"/>
</dbReference>
<evidence type="ECO:0000256" key="1">
    <source>
        <dbReference type="ARBA" id="ARBA00004370"/>
    </source>
</evidence>
<dbReference type="InterPro" id="IPR004089">
    <property type="entry name" value="MCPsignal_dom"/>
</dbReference>
<dbReference type="KEGG" id="bgp:BGL_1c18600"/>
<evidence type="ECO:0000256" key="2">
    <source>
        <dbReference type="ARBA" id="ARBA00022481"/>
    </source>
</evidence>
<evidence type="ECO:0000313" key="9">
    <source>
        <dbReference type="Proteomes" id="UP000031838"/>
    </source>
</evidence>
<keyword evidence="5" id="KW-0812">Transmembrane</keyword>
<dbReference type="Pfam" id="PF12729">
    <property type="entry name" value="4HB_MCP_1"/>
    <property type="match status" value="1"/>
</dbReference>
<dbReference type="FunFam" id="1.10.287.950:FF:000001">
    <property type="entry name" value="Methyl-accepting chemotaxis sensory transducer"/>
    <property type="match status" value="1"/>
</dbReference>
<dbReference type="HOGENOM" id="CLU_000445_107_16_4"/>
<proteinExistence type="inferred from homology"/>
<accession>A0A0B6RW71</accession>
<reference evidence="9" key="1">
    <citation type="submission" date="2011-03" db="EMBL/GenBank/DDBJ databases">
        <authorList>
            <person name="Voget S."/>
            <person name="Streit W.R."/>
            <person name="Jaeger K.E."/>
            <person name="Daniel R."/>
        </authorList>
    </citation>
    <scope>NUCLEOTIDE SEQUENCE [LARGE SCALE GENOMIC DNA]</scope>
    <source>
        <strain evidence="9">PG1</strain>
    </source>
</reference>
<evidence type="ECO:0000313" key="8">
    <source>
        <dbReference type="EMBL" id="AJK46369.1"/>
    </source>
</evidence>
<protein>
    <submittedName>
        <fullName evidence="8">Methyl-accepting chemotaxis protein</fullName>
    </submittedName>
</protein>
<dbReference type="Pfam" id="PF00015">
    <property type="entry name" value="MCPsignal"/>
    <property type="match status" value="1"/>
</dbReference>
<dbReference type="GO" id="GO:0004888">
    <property type="term" value="F:transmembrane signaling receptor activity"/>
    <property type="evidence" value="ECO:0007669"/>
    <property type="project" value="InterPro"/>
</dbReference>